<keyword evidence="1" id="KW-0175">Coiled coil</keyword>
<dbReference type="CDD" id="cd00077">
    <property type="entry name" value="HDc"/>
    <property type="match status" value="1"/>
</dbReference>
<dbReference type="GO" id="GO:0008081">
    <property type="term" value="F:phosphoric diester hydrolase activity"/>
    <property type="evidence" value="ECO:0007669"/>
    <property type="project" value="UniProtKB-ARBA"/>
</dbReference>
<feature type="compositionally biased region" description="Polar residues" evidence="2">
    <location>
        <begin position="1"/>
        <end position="16"/>
    </location>
</feature>
<dbReference type="InterPro" id="IPR037522">
    <property type="entry name" value="HD_GYP_dom"/>
</dbReference>
<evidence type="ECO:0000256" key="1">
    <source>
        <dbReference type="SAM" id="Coils"/>
    </source>
</evidence>
<evidence type="ECO:0000313" key="4">
    <source>
        <dbReference type="EMBL" id="NML24914.1"/>
    </source>
</evidence>
<keyword evidence="5" id="KW-1185">Reference proteome</keyword>
<dbReference type="PROSITE" id="PS51832">
    <property type="entry name" value="HD_GYP"/>
    <property type="match status" value="1"/>
</dbReference>
<comment type="caution">
    <text evidence="4">The sequence shown here is derived from an EMBL/GenBank/DDBJ whole genome shotgun (WGS) entry which is preliminary data.</text>
</comment>
<feature type="coiled-coil region" evidence="1">
    <location>
        <begin position="30"/>
        <end position="74"/>
    </location>
</feature>
<evidence type="ECO:0000256" key="2">
    <source>
        <dbReference type="SAM" id="MobiDB-lite"/>
    </source>
</evidence>
<dbReference type="Pfam" id="PF13487">
    <property type="entry name" value="HD_5"/>
    <property type="match status" value="1"/>
</dbReference>
<protein>
    <submittedName>
        <fullName evidence="4">HD domain-containing protein</fullName>
    </submittedName>
</protein>
<proteinExistence type="predicted"/>
<dbReference type="Proteomes" id="UP000580043">
    <property type="component" value="Unassembled WGS sequence"/>
</dbReference>
<dbReference type="EMBL" id="JABBGA010000002">
    <property type="protein sequence ID" value="NML24914.1"/>
    <property type="molecule type" value="Genomic_DNA"/>
</dbReference>
<dbReference type="SUPFAM" id="SSF109604">
    <property type="entry name" value="HD-domain/PDEase-like"/>
    <property type="match status" value="1"/>
</dbReference>
<evidence type="ECO:0000259" key="3">
    <source>
        <dbReference type="PROSITE" id="PS51832"/>
    </source>
</evidence>
<dbReference type="AlphaFoldDB" id="A0A848G0U2"/>
<dbReference type="PANTHER" id="PTHR45228:SF1">
    <property type="entry name" value="CYCLIC DI-GMP PHOSPHODIESTERASE TM_0186"/>
    <property type="match status" value="1"/>
</dbReference>
<feature type="region of interest" description="Disordered" evidence="2">
    <location>
        <begin position="1"/>
        <end position="25"/>
    </location>
</feature>
<gene>
    <name evidence="4" type="ORF">HHL15_04135</name>
</gene>
<feature type="domain" description="HD-GYP" evidence="3">
    <location>
        <begin position="68"/>
        <end position="265"/>
    </location>
</feature>
<organism evidence="4 5">
    <name type="scientific">Zoogloea dura</name>
    <dbReference type="NCBI Taxonomy" id="2728840"/>
    <lineage>
        <taxon>Bacteria</taxon>
        <taxon>Pseudomonadati</taxon>
        <taxon>Pseudomonadota</taxon>
        <taxon>Betaproteobacteria</taxon>
        <taxon>Rhodocyclales</taxon>
        <taxon>Zoogloeaceae</taxon>
        <taxon>Zoogloea</taxon>
    </lineage>
</organism>
<dbReference type="PANTHER" id="PTHR45228">
    <property type="entry name" value="CYCLIC DI-GMP PHOSPHODIESTERASE TM_0186-RELATED"/>
    <property type="match status" value="1"/>
</dbReference>
<reference evidence="4 5" key="1">
    <citation type="submission" date="2020-04" db="EMBL/GenBank/DDBJ databases">
        <title>Zoogloea sp. G-4-1-14 isolated from soil.</title>
        <authorList>
            <person name="Dahal R.H."/>
        </authorList>
    </citation>
    <scope>NUCLEOTIDE SEQUENCE [LARGE SCALE GENOMIC DNA]</scope>
    <source>
        <strain evidence="4 5">G-4-1-14</strain>
    </source>
</reference>
<evidence type="ECO:0000313" key="5">
    <source>
        <dbReference type="Proteomes" id="UP000580043"/>
    </source>
</evidence>
<dbReference type="InterPro" id="IPR003607">
    <property type="entry name" value="HD/PDEase_dom"/>
</dbReference>
<dbReference type="Gene3D" id="1.10.3210.10">
    <property type="entry name" value="Hypothetical protein af1432"/>
    <property type="match status" value="1"/>
</dbReference>
<dbReference type="RefSeq" id="WP_169144552.1">
    <property type="nucleotide sequence ID" value="NZ_JABBGA010000002.1"/>
</dbReference>
<name>A0A848G0U2_9RHOO</name>
<dbReference type="InterPro" id="IPR052020">
    <property type="entry name" value="Cyclic_di-GMP/3'3'-cGAMP_PDE"/>
</dbReference>
<accession>A0A848G0U2</accession>
<sequence>MSTLLPSRNTLPATQRSEARPAATEPTVLARELEQARRELASMRMQLTSAEAEVEAMRRERDWALRALTDLRNETFLDLARSAERHDGESPMHTTRIGLYTGLIASELGCPSGLCRMLEKASQLHDIGKIGIHSSIIGKPGPLTTEEWRVVREHPRIGASIIGESDEPMLQLAAEIAMTHHEHFNGAGYPQGLAGERIPLAGRIVGLADFFDALTTERSYRPARPVAEVIEMIRSRRGEQFDPAVVDAFLRATERIEKVLQLTTKQEATALANVTGWDGDWWMVT</sequence>